<evidence type="ECO:0000313" key="1">
    <source>
        <dbReference type="EMBL" id="JAD66627.1"/>
    </source>
</evidence>
<organism evidence="1">
    <name type="scientific">Arundo donax</name>
    <name type="common">Giant reed</name>
    <name type="synonym">Donax arundinaceus</name>
    <dbReference type="NCBI Taxonomy" id="35708"/>
    <lineage>
        <taxon>Eukaryota</taxon>
        <taxon>Viridiplantae</taxon>
        <taxon>Streptophyta</taxon>
        <taxon>Embryophyta</taxon>
        <taxon>Tracheophyta</taxon>
        <taxon>Spermatophyta</taxon>
        <taxon>Magnoliopsida</taxon>
        <taxon>Liliopsida</taxon>
        <taxon>Poales</taxon>
        <taxon>Poaceae</taxon>
        <taxon>PACMAD clade</taxon>
        <taxon>Arundinoideae</taxon>
        <taxon>Arundineae</taxon>
        <taxon>Arundo</taxon>
    </lineage>
</organism>
<accession>A0A0A9C565</accession>
<reference evidence="1" key="2">
    <citation type="journal article" date="2015" name="Data Brief">
        <title>Shoot transcriptome of the giant reed, Arundo donax.</title>
        <authorList>
            <person name="Barrero R.A."/>
            <person name="Guerrero F.D."/>
            <person name="Moolhuijzen P."/>
            <person name="Goolsby J.A."/>
            <person name="Tidwell J."/>
            <person name="Bellgard S.E."/>
            <person name="Bellgard M.I."/>
        </authorList>
    </citation>
    <scope>NUCLEOTIDE SEQUENCE</scope>
    <source>
        <tissue evidence="1">Shoot tissue taken approximately 20 cm above the soil surface</tissue>
    </source>
</reference>
<proteinExistence type="predicted"/>
<protein>
    <submittedName>
        <fullName evidence="1">Uncharacterized protein</fullName>
    </submittedName>
</protein>
<sequence length="22" mass="2444">MCGTLTMLGLHIVPAWKQNKDS</sequence>
<reference evidence="1" key="1">
    <citation type="submission" date="2014-09" db="EMBL/GenBank/DDBJ databases">
        <authorList>
            <person name="Magalhaes I.L.F."/>
            <person name="Oliveira U."/>
            <person name="Santos F.R."/>
            <person name="Vidigal T.H.D.A."/>
            <person name="Brescovit A.D."/>
            <person name="Santos A.J."/>
        </authorList>
    </citation>
    <scope>NUCLEOTIDE SEQUENCE</scope>
    <source>
        <tissue evidence="1">Shoot tissue taken approximately 20 cm above the soil surface</tissue>
    </source>
</reference>
<dbReference type="AlphaFoldDB" id="A0A0A9C565"/>
<dbReference type="EMBL" id="GBRH01231268">
    <property type="protein sequence ID" value="JAD66627.1"/>
    <property type="molecule type" value="Transcribed_RNA"/>
</dbReference>
<name>A0A0A9C565_ARUDO</name>